<dbReference type="Proteomes" id="UP000590442">
    <property type="component" value="Unassembled WGS sequence"/>
</dbReference>
<dbReference type="RefSeq" id="WP_167965640.1">
    <property type="nucleotide sequence ID" value="NZ_JAATJJ010000002.1"/>
</dbReference>
<evidence type="ECO:0008006" key="4">
    <source>
        <dbReference type="Google" id="ProtNLM"/>
    </source>
</evidence>
<keyword evidence="3" id="KW-1185">Reference proteome</keyword>
<evidence type="ECO:0000313" key="2">
    <source>
        <dbReference type="EMBL" id="NJB72537.1"/>
    </source>
</evidence>
<gene>
    <name evidence="2" type="ORF">GGR42_003028</name>
</gene>
<evidence type="ECO:0000256" key="1">
    <source>
        <dbReference type="SAM" id="SignalP"/>
    </source>
</evidence>
<organism evidence="2 3">
    <name type="scientific">Saonia flava</name>
    <dbReference type="NCBI Taxonomy" id="523696"/>
    <lineage>
        <taxon>Bacteria</taxon>
        <taxon>Pseudomonadati</taxon>
        <taxon>Bacteroidota</taxon>
        <taxon>Flavobacteriia</taxon>
        <taxon>Flavobacteriales</taxon>
        <taxon>Flavobacteriaceae</taxon>
        <taxon>Saonia</taxon>
    </lineage>
</organism>
<proteinExistence type="predicted"/>
<reference evidence="2 3" key="1">
    <citation type="submission" date="2020-03" db="EMBL/GenBank/DDBJ databases">
        <title>Genomic Encyclopedia of Type Strains, Phase IV (KMG-IV): sequencing the most valuable type-strain genomes for metagenomic binning, comparative biology and taxonomic classification.</title>
        <authorList>
            <person name="Goeker M."/>
        </authorList>
    </citation>
    <scope>NUCLEOTIDE SEQUENCE [LARGE SCALE GENOMIC DNA]</scope>
    <source>
        <strain evidence="2 3">DSM 29762</strain>
    </source>
</reference>
<dbReference type="EMBL" id="JAATJJ010000002">
    <property type="protein sequence ID" value="NJB72537.1"/>
    <property type="molecule type" value="Genomic_DNA"/>
</dbReference>
<comment type="caution">
    <text evidence="2">The sequence shown here is derived from an EMBL/GenBank/DDBJ whole genome shotgun (WGS) entry which is preliminary data.</text>
</comment>
<keyword evidence="1" id="KW-0732">Signal</keyword>
<feature type="chain" id="PRO_5032536102" description="CarboxypepD_reg-like domain-containing protein" evidence="1">
    <location>
        <begin position="23"/>
        <end position="540"/>
    </location>
</feature>
<dbReference type="SUPFAM" id="SSF49464">
    <property type="entry name" value="Carboxypeptidase regulatory domain-like"/>
    <property type="match status" value="1"/>
</dbReference>
<sequence>MCFSKLSVLLLASIFFIIEGQAQETDLLRGKLLDEQTGEPVVFATIRIKGTTVGVITNEDGGFLLPMDFWSNKDTLLLNSMGYNKMELPLKTLSPFDINLVKMSPNIFQLNETVVKGNKKRRPSASQIVKYAVSSISKNYPLKAFGLIGYYRDYQDKNREYVNLNEAIIEVRDLGFQTKNNFASDFLLYSNVKNEDFEVDSLLAKPYDYDSQSKIIPSATMFNSGGNEFFTLIIHDAIRNNKDKSFSFIHNMETEFINNHKFKIVKNTVYNDQPVYEISIRYHKNGYVAKGKIFVNMNNFAIHRLDYSLFIQELMGTSSDNSGADNKNLKNSEDNGLVYQIITEYRPDKDQKMFLNYISFRNKFIFKRPPSFKATKFVIDLDDECFKITLNRPPRDLEKIKNKNFTLLYKEEQLPIKNVKFENDSLRFWVYPDRSVKKFQSSYEELFTETDSLRISKFKYGFNGIQDSLGNILDKSSNENLQQYREFFVQEVVTEISGMPNEEASFMKTDLPLFSSRQPIYPDERKRKFWMNTPLQTTKD</sequence>
<dbReference type="AlphaFoldDB" id="A0A846QZB2"/>
<dbReference type="InterPro" id="IPR008969">
    <property type="entry name" value="CarboxyPept-like_regulatory"/>
</dbReference>
<dbReference type="Pfam" id="PF13715">
    <property type="entry name" value="CarbopepD_reg_2"/>
    <property type="match status" value="1"/>
</dbReference>
<evidence type="ECO:0000313" key="3">
    <source>
        <dbReference type="Proteomes" id="UP000590442"/>
    </source>
</evidence>
<protein>
    <recommendedName>
        <fullName evidence="4">CarboxypepD_reg-like domain-containing protein</fullName>
    </recommendedName>
</protein>
<name>A0A846QZB2_9FLAO</name>
<accession>A0A846QZB2</accession>
<feature type="signal peptide" evidence="1">
    <location>
        <begin position="1"/>
        <end position="22"/>
    </location>
</feature>